<reference evidence="2 3" key="1">
    <citation type="journal article" date="2018" name="New Phytol.">
        <title>Phylogenomics of Endogonaceae and evolution of mycorrhizas within Mucoromycota.</title>
        <authorList>
            <person name="Chang Y."/>
            <person name="Desiro A."/>
            <person name="Na H."/>
            <person name="Sandor L."/>
            <person name="Lipzen A."/>
            <person name="Clum A."/>
            <person name="Barry K."/>
            <person name="Grigoriev I.V."/>
            <person name="Martin F.M."/>
            <person name="Stajich J.E."/>
            <person name="Smith M.E."/>
            <person name="Bonito G."/>
            <person name="Spatafora J.W."/>
        </authorList>
    </citation>
    <scope>NUCLEOTIDE SEQUENCE [LARGE SCALE GENOMIC DNA]</scope>
    <source>
        <strain evidence="2 3">GMNB39</strain>
    </source>
</reference>
<organism evidence="2 3">
    <name type="scientific">Jimgerdemannia flammicorona</name>
    <dbReference type="NCBI Taxonomy" id="994334"/>
    <lineage>
        <taxon>Eukaryota</taxon>
        <taxon>Fungi</taxon>
        <taxon>Fungi incertae sedis</taxon>
        <taxon>Mucoromycota</taxon>
        <taxon>Mucoromycotina</taxon>
        <taxon>Endogonomycetes</taxon>
        <taxon>Endogonales</taxon>
        <taxon>Endogonaceae</taxon>
        <taxon>Jimgerdemannia</taxon>
    </lineage>
</organism>
<accession>A0A433A218</accession>
<dbReference type="OrthoDB" id="2307726at2759"/>
<dbReference type="EMBL" id="RBNI01019940">
    <property type="protein sequence ID" value="RUO96721.1"/>
    <property type="molecule type" value="Genomic_DNA"/>
</dbReference>
<protein>
    <submittedName>
        <fullName evidence="2">Uncharacterized protein</fullName>
    </submittedName>
</protein>
<keyword evidence="3" id="KW-1185">Reference proteome</keyword>
<proteinExistence type="predicted"/>
<name>A0A433A218_9FUNG</name>
<feature type="non-terminal residue" evidence="2">
    <location>
        <position position="1"/>
    </location>
</feature>
<evidence type="ECO:0000313" key="2">
    <source>
        <dbReference type="EMBL" id="RUO96721.1"/>
    </source>
</evidence>
<sequence>GISQGLEFRSGFFTTKSAHCAFPDLLGRRRALPHCSYLTAHSNVPYLAAHSKASHLILMPYLATHSNMPCLAAHFNATPVSQYVQCASPRLAAHSNATPVSQRVQARRKKGTGDIPRFGSASVSNAPRSFQSEKKKRTGDIPRFGVSFRILHIAGSPHQLIVHFLAFREGGEPCLSASMSNMPCLAAHSNATPVSQLGETTHSNAPCLTAHSNALPRWSFQHSPQSASVLRLGEKKTGDRSYVQDSSHWFIMLALHAGLLGGRRALSRRSFPTPCLAAHFIPTPRLGWRMNINREQTPMRSDQRYVKHPRDLTKGV</sequence>
<feature type="compositionally biased region" description="Polar residues" evidence="1">
    <location>
        <begin position="121"/>
        <end position="130"/>
    </location>
</feature>
<evidence type="ECO:0000313" key="3">
    <source>
        <dbReference type="Proteomes" id="UP000268093"/>
    </source>
</evidence>
<dbReference type="Proteomes" id="UP000268093">
    <property type="component" value="Unassembled WGS sequence"/>
</dbReference>
<evidence type="ECO:0000256" key="1">
    <source>
        <dbReference type="SAM" id="MobiDB-lite"/>
    </source>
</evidence>
<feature type="region of interest" description="Disordered" evidence="1">
    <location>
        <begin position="97"/>
        <end position="136"/>
    </location>
</feature>
<comment type="caution">
    <text evidence="2">The sequence shown here is derived from an EMBL/GenBank/DDBJ whole genome shotgun (WGS) entry which is preliminary data.</text>
</comment>
<dbReference type="AlphaFoldDB" id="A0A433A218"/>
<gene>
    <name evidence="2" type="ORF">BC936DRAFT_141563</name>
</gene>